<gene>
    <name evidence="1" type="ORF">H8E29_06775</name>
</gene>
<name>A0A8J6TES6_9CHLR</name>
<organism evidence="1 2">
    <name type="scientific">Candidatus Desulfolinea nitratireducens</name>
    <dbReference type="NCBI Taxonomy" id="2841698"/>
    <lineage>
        <taxon>Bacteria</taxon>
        <taxon>Bacillati</taxon>
        <taxon>Chloroflexota</taxon>
        <taxon>Anaerolineae</taxon>
        <taxon>Anaerolineales</taxon>
        <taxon>Anaerolineales incertae sedis</taxon>
        <taxon>Candidatus Desulfolinea</taxon>
    </lineage>
</organism>
<dbReference type="SUPFAM" id="SSF54197">
    <property type="entry name" value="HIT-like"/>
    <property type="match status" value="1"/>
</dbReference>
<dbReference type="Proteomes" id="UP000614469">
    <property type="component" value="Unassembled WGS sequence"/>
</dbReference>
<dbReference type="Gene3D" id="3.30.428.10">
    <property type="entry name" value="HIT-like"/>
    <property type="match status" value="1"/>
</dbReference>
<evidence type="ECO:0008006" key="3">
    <source>
        <dbReference type="Google" id="ProtNLM"/>
    </source>
</evidence>
<protein>
    <recommendedName>
        <fullName evidence="3">HIT family protein</fullName>
    </recommendedName>
</protein>
<dbReference type="InterPro" id="IPR036265">
    <property type="entry name" value="HIT-like_sf"/>
</dbReference>
<proteinExistence type="predicted"/>
<accession>A0A8J6TES6</accession>
<evidence type="ECO:0000313" key="1">
    <source>
        <dbReference type="EMBL" id="MBC8334948.1"/>
    </source>
</evidence>
<dbReference type="AlphaFoldDB" id="A0A8J6TES6"/>
<sequence>MNCFLCQKHEGIIAPPPGGYILDGEYWKICHAPVDRGPLGTLIIESSRHFLDFAQANPDELAEYGPLLKQIYTALKTITKAERIYQLIILESVPHFHA</sequence>
<evidence type="ECO:0000313" key="2">
    <source>
        <dbReference type="Proteomes" id="UP000614469"/>
    </source>
</evidence>
<dbReference type="EMBL" id="JACNJN010000085">
    <property type="protein sequence ID" value="MBC8334948.1"/>
    <property type="molecule type" value="Genomic_DNA"/>
</dbReference>
<comment type="caution">
    <text evidence="1">The sequence shown here is derived from an EMBL/GenBank/DDBJ whole genome shotgun (WGS) entry which is preliminary data.</text>
</comment>
<reference evidence="1 2" key="1">
    <citation type="submission" date="2020-08" db="EMBL/GenBank/DDBJ databases">
        <title>Bridging the membrane lipid divide: bacteria of the FCB group superphylum have the potential to synthesize archaeal ether lipids.</title>
        <authorList>
            <person name="Villanueva L."/>
            <person name="Von Meijenfeldt F.A.B."/>
            <person name="Westbye A.B."/>
            <person name="Yadav S."/>
            <person name="Hopmans E.C."/>
            <person name="Dutilh B.E."/>
            <person name="Sinninghe Damste J.S."/>
        </authorList>
    </citation>
    <scope>NUCLEOTIDE SEQUENCE [LARGE SCALE GENOMIC DNA]</scope>
    <source>
        <strain evidence="1">NIOZ-UU36</strain>
    </source>
</reference>